<dbReference type="AlphaFoldDB" id="A0A8T0HIS8"/>
<accession>A0A8T0HIS8</accession>
<dbReference type="EMBL" id="CM026427">
    <property type="protein sequence ID" value="KAG0569772.1"/>
    <property type="molecule type" value="Genomic_DNA"/>
</dbReference>
<organism evidence="1 2">
    <name type="scientific">Ceratodon purpureus</name>
    <name type="common">Fire moss</name>
    <name type="synonym">Dicranum purpureum</name>
    <dbReference type="NCBI Taxonomy" id="3225"/>
    <lineage>
        <taxon>Eukaryota</taxon>
        <taxon>Viridiplantae</taxon>
        <taxon>Streptophyta</taxon>
        <taxon>Embryophyta</taxon>
        <taxon>Bryophyta</taxon>
        <taxon>Bryophytina</taxon>
        <taxon>Bryopsida</taxon>
        <taxon>Dicranidae</taxon>
        <taxon>Pseudoditrichales</taxon>
        <taxon>Ditrichaceae</taxon>
        <taxon>Ceratodon</taxon>
    </lineage>
</organism>
<keyword evidence="2" id="KW-1185">Reference proteome</keyword>
<name>A0A8T0HIS8_CERPU</name>
<gene>
    <name evidence="1" type="ORF">KC19_6G115500</name>
</gene>
<sequence>MSGMVTQPATHTRHHRSCEPTIAPSLCRDNHSLKTHSVKWISFNLLTSNKIPSMVAISLACVQATPPNETTPSTQLGEDCERVPQFFFTQACMVRKLNALA</sequence>
<evidence type="ECO:0000313" key="1">
    <source>
        <dbReference type="EMBL" id="KAG0569772.1"/>
    </source>
</evidence>
<dbReference type="Proteomes" id="UP000822688">
    <property type="component" value="Chromosome 6"/>
</dbReference>
<evidence type="ECO:0000313" key="2">
    <source>
        <dbReference type="Proteomes" id="UP000822688"/>
    </source>
</evidence>
<reference evidence="1 2" key="1">
    <citation type="submission" date="2020-06" db="EMBL/GenBank/DDBJ databases">
        <title>WGS assembly of Ceratodon purpureus strain R40.</title>
        <authorList>
            <person name="Carey S.B."/>
            <person name="Jenkins J."/>
            <person name="Shu S."/>
            <person name="Lovell J.T."/>
            <person name="Sreedasyam A."/>
            <person name="Maumus F."/>
            <person name="Tiley G.P."/>
            <person name="Fernandez-Pozo N."/>
            <person name="Barry K."/>
            <person name="Chen C."/>
            <person name="Wang M."/>
            <person name="Lipzen A."/>
            <person name="Daum C."/>
            <person name="Saski C.A."/>
            <person name="Payton A.C."/>
            <person name="Mcbreen J.C."/>
            <person name="Conrad R.E."/>
            <person name="Kollar L.M."/>
            <person name="Olsson S."/>
            <person name="Huttunen S."/>
            <person name="Landis J.B."/>
            <person name="Wickett N.J."/>
            <person name="Johnson M.G."/>
            <person name="Rensing S.A."/>
            <person name="Grimwood J."/>
            <person name="Schmutz J."/>
            <person name="Mcdaniel S.F."/>
        </authorList>
    </citation>
    <scope>NUCLEOTIDE SEQUENCE [LARGE SCALE GENOMIC DNA]</scope>
    <source>
        <strain evidence="1 2">R40</strain>
    </source>
</reference>
<protein>
    <submittedName>
        <fullName evidence="1">Uncharacterized protein</fullName>
    </submittedName>
</protein>
<comment type="caution">
    <text evidence="1">The sequence shown here is derived from an EMBL/GenBank/DDBJ whole genome shotgun (WGS) entry which is preliminary data.</text>
</comment>
<proteinExistence type="predicted"/>